<dbReference type="GO" id="GO:0000166">
    <property type="term" value="F:nucleotide binding"/>
    <property type="evidence" value="ECO:0007669"/>
    <property type="project" value="InterPro"/>
</dbReference>
<dbReference type="InterPro" id="IPR051450">
    <property type="entry name" value="Gfo/Idh/MocA_Oxidoreductases"/>
</dbReference>
<dbReference type="Pfam" id="PF01408">
    <property type="entry name" value="GFO_IDH_MocA"/>
    <property type="match status" value="1"/>
</dbReference>
<feature type="compositionally biased region" description="Polar residues" evidence="1">
    <location>
        <begin position="1"/>
        <end position="13"/>
    </location>
</feature>
<dbReference type="OrthoDB" id="39175at2759"/>
<feature type="region of interest" description="Disordered" evidence="1">
    <location>
        <begin position="107"/>
        <end position="252"/>
    </location>
</feature>
<reference evidence="3 4" key="1">
    <citation type="journal article" date="2014" name="Genome Announc.">
        <title>Genome sequence of the basidiomycetous fungus Pseudozyma aphidis DSM70725, an efficient producer of biosurfactant mannosylerythritol lipids.</title>
        <authorList>
            <person name="Lorenz S."/>
            <person name="Guenther M."/>
            <person name="Grumaz C."/>
            <person name="Rupp S."/>
            <person name="Zibek S."/>
            <person name="Sohn K."/>
        </authorList>
    </citation>
    <scope>NUCLEOTIDE SEQUENCE [LARGE SCALE GENOMIC DNA]</scope>
    <source>
        <strain evidence="4">ATCC 32657 / CBS 517.83 / DSM 70725 / JCM 10318 / NBRC 10182 / NRRL Y-7954 / St-0401</strain>
    </source>
</reference>
<dbReference type="Gene3D" id="3.40.50.720">
    <property type="entry name" value="NAD(P)-binding Rossmann-like Domain"/>
    <property type="match status" value="1"/>
</dbReference>
<dbReference type="PROSITE" id="PS50048">
    <property type="entry name" value="ZN2_CY6_FUNGAL_2"/>
    <property type="match status" value="1"/>
</dbReference>
<keyword evidence="4" id="KW-1185">Reference proteome</keyword>
<dbReference type="PANTHER" id="PTHR43377:SF12">
    <property type="entry name" value="BINDING ROSSMANN FOLD OXIDOREDUCTASE, PUTATIVE (AFU_ORTHOLOGUE AFUA_3G11840)-RELATED"/>
    <property type="match status" value="1"/>
</dbReference>
<dbReference type="SUPFAM" id="SSF51735">
    <property type="entry name" value="NAD(P)-binding Rossmann-fold domains"/>
    <property type="match status" value="1"/>
</dbReference>
<dbReference type="PANTHER" id="PTHR43377">
    <property type="entry name" value="BILIVERDIN REDUCTASE A"/>
    <property type="match status" value="1"/>
</dbReference>
<evidence type="ECO:0000259" key="2">
    <source>
        <dbReference type="PROSITE" id="PS50048"/>
    </source>
</evidence>
<protein>
    <recommendedName>
        <fullName evidence="2">Zn(2)-C6 fungal-type domain-containing protein</fullName>
    </recommendedName>
</protein>
<dbReference type="HOGENOM" id="CLU_253590_0_0_1"/>
<dbReference type="Gene3D" id="3.30.360.10">
    <property type="entry name" value="Dihydrodipicolinate Reductase, domain 2"/>
    <property type="match status" value="1"/>
</dbReference>
<dbReference type="SUPFAM" id="SSF55347">
    <property type="entry name" value="Glyceraldehyde-3-phosphate dehydrogenase-like, C-terminal domain"/>
    <property type="match status" value="1"/>
</dbReference>
<sequence>MSASTSHSTSQPPQLHPSTSASTSNAPSSPDKSNEDDADKPKRTQTCFRCRQSKVKCVFEDNASCRRCLRLGVTCELQGKREPLSWQMRVQHQLAALEGSLQSFLEKQMGPQPTSSSSDPYKRASFPRSRDSPATTPNASRFHDHDAPKKRRRTIATEHRSPSDPQQQRHIYSHASSLSIHPAQSPIYGDGNSGSASSYPSTHFSPRDSDRANQNSGDNGLLGSAVTQNGHASSPRHRLTSENPSASTHLAPPLASSNLAAAASSSLDNDHALPADDVGADTQRSAFQTDDELDQASRPLSAIQKLRMSVLDRKKEHSHSGERVFPNLYRMATPDVGSNDPRPNVIKQELVTPSDAVVLFRFFAEYLDQYSFGFPTYRPDAIMSPMILTSVVCVASLHHAQLNRLHAPLKNDLISRLQTDDPSFPCSDVYETLFSSTGQRASRLQSNLHFEKELDPELGIGVEEIVGASLFASWFGGRRAWMASRLARWWSAKFLRQQQHPAMMTMGEIMSILPPPRDLGKQDLLRVWLSAYITEIHQACMEGTPSIAGLSSPHAVCDSLQFAKGLSQRTTLRDRVLILHSKIAWILSKAYHIAGLGSLDSAQSEKPAASKESPSRSCQSCRDGSTFEAGQPTSVTGDAASCLQAILDAFEELDSCQEEMAGRLDADATGESESMLYLDLFLARVLIASIGCDFLDSTLWDGSLGQLSSKTRGKDKSSAEADLQGLRSRTLRESLTRGVEGALRSLELVCLPTPSTTTAGSNRSDERSYSEVSINMLVLPLWFHWALTRSVLFLMNVLAEYPERLLPRDRTRSTELINLFLDVYAKHIGHANMVLEHGTGHRTQPPNYGGSAWSPADVDMHARGGDAHDLRQSNGAAGVADPNATAQASWQPQTSAQDTIQHPATPLLDTLSQCLTWARHGGERSDGAGMTATLSARMEREGAQMRSLLSPLYKAVRGSNRYNHQEYHHHTSSQEIVAMSIGEANRPVTLAIVGAGQRGSAYAAYAEKYPDLCRVVAVADPWKFRREKMSKVHSVPAENQYDGWKSLAAAGKICDAVAICTMDDTHAEVVSVFAPLGYHILCEKPMANSIKDCVTMVNSVRGKDLVFGIGHVMRYSPYNRAVKEVLDSGVLGEIINIQHIEPVGWQHFAHSYVRGNWKNEATTSFSLMAKCCHDLDILSFYMGSDAPKKVSSFGSLAHFKPSKKPKEAGDATRCTDCAYERKCPFSAKKIYLEPLQSDHEDPERWAQHLVDVVDIENVGRAIKEGPYGLCVYNGQNDVADNQVVNIEFESGATANLTMVAFSEVVCNRSTRIHGTRGELIGDMNSFTVFDFSTQEKRTVVPEQEGGGHGGGDLGLARAFVKAVAAKDAQHLGVTPEDVLRSHLMVFASEASRKEGRVIDYGEYEKQQKALYS</sequence>
<dbReference type="Pfam" id="PF02894">
    <property type="entry name" value="GFO_IDH_MocA_C"/>
    <property type="match status" value="1"/>
</dbReference>
<feature type="compositionally biased region" description="Basic and acidic residues" evidence="1">
    <location>
        <begin position="32"/>
        <end position="42"/>
    </location>
</feature>
<dbReference type="InterPro" id="IPR036291">
    <property type="entry name" value="NAD(P)-bd_dom_sf"/>
</dbReference>
<dbReference type="SUPFAM" id="SSF57701">
    <property type="entry name" value="Zn2/Cys6 DNA-binding domain"/>
    <property type="match status" value="1"/>
</dbReference>
<feature type="compositionally biased region" description="Polar residues" evidence="1">
    <location>
        <begin position="107"/>
        <end position="119"/>
    </location>
</feature>
<proteinExistence type="predicted"/>
<feature type="compositionally biased region" description="Polar residues" evidence="1">
    <location>
        <begin position="163"/>
        <end position="179"/>
    </location>
</feature>
<feature type="region of interest" description="Disordered" evidence="1">
    <location>
        <begin position="1"/>
        <end position="43"/>
    </location>
</feature>
<dbReference type="InterPro" id="IPR036864">
    <property type="entry name" value="Zn2-C6_fun-type_DNA-bd_sf"/>
</dbReference>
<feature type="compositionally biased region" description="Polar residues" evidence="1">
    <location>
        <begin position="193"/>
        <end position="204"/>
    </location>
</feature>
<feature type="region of interest" description="Disordered" evidence="1">
    <location>
        <begin position="870"/>
        <end position="898"/>
    </location>
</feature>
<organism evidence="3 4">
    <name type="scientific">Moesziomyces aphidis</name>
    <name type="common">Pseudozyma aphidis</name>
    <dbReference type="NCBI Taxonomy" id="84754"/>
    <lineage>
        <taxon>Eukaryota</taxon>
        <taxon>Fungi</taxon>
        <taxon>Dikarya</taxon>
        <taxon>Basidiomycota</taxon>
        <taxon>Ustilaginomycotina</taxon>
        <taxon>Ustilaginomycetes</taxon>
        <taxon>Ustilaginales</taxon>
        <taxon>Ustilaginaceae</taxon>
        <taxon>Moesziomyces</taxon>
    </lineage>
</organism>
<feature type="region of interest" description="Disordered" evidence="1">
    <location>
        <begin position="605"/>
        <end position="635"/>
    </location>
</feature>
<dbReference type="InterPro" id="IPR004104">
    <property type="entry name" value="Gfo/Idh/MocA-like_OxRdtase_C"/>
</dbReference>
<dbReference type="CDD" id="cd00067">
    <property type="entry name" value="GAL4"/>
    <property type="match status" value="1"/>
</dbReference>
<name>W3VD58_MOEAP</name>
<feature type="compositionally biased region" description="Polar residues" evidence="1">
    <location>
        <begin position="884"/>
        <end position="898"/>
    </location>
</feature>
<dbReference type="InterPro" id="IPR001138">
    <property type="entry name" value="Zn2Cys6_DnaBD"/>
</dbReference>
<evidence type="ECO:0000313" key="3">
    <source>
        <dbReference type="EMBL" id="ETS59455.1"/>
    </source>
</evidence>
<dbReference type="Proteomes" id="UP000019462">
    <property type="component" value="Unassembled WGS sequence"/>
</dbReference>
<dbReference type="GO" id="GO:0008270">
    <property type="term" value="F:zinc ion binding"/>
    <property type="evidence" value="ECO:0007669"/>
    <property type="project" value="InterPro"/>
</dbReference>
<evidence type="ECO:0000256" key="1">
    <source>
        <dbReference type="SAM" id="MobiDB-lite"/>
    </source>
</evidence>
<accession>W3VD58</accession>
<dbReference type="InterPro" id="IPR000683">
    <property type="entry name" value="Gfo/Idh/MocA-like_OxRdtase_N"/>
</dbReference>
<gene>
    <name evidence="3" type="ORF">PaG_06373</name>
</gene>
<evidence type="ECO:0000313" key="4">
    <source>
        <dbReference type="Proteomes" id="UP000019462"/>
    </source>
</evidence>
<comment type="caution">
    <text evidence="3">The sequence shown here is derived from an EMBL/GenBank/DDBJ whole genome shotgun (WGS) entry which is preliminary data.</text>
</comment>
<dbReference type="EMBL" id="AWNI01000042">
    <property type="protein sequence ID" value="ETS59455.1"/>
    <property type="molecule type" value="Genomic_DNA"/>
</dbReference>
<dbReference type="GO" id="GO:0000981">
    <property type="term" value="F:DNA-binding transcription factor activity, RNA polymerase II-specific"/>
    <property type="evidence" value="ECO:0007669"/>
    <property type="project" value="InterPro"/>
</dbReference>
<dbReference type="PROSITE" id="PS00463">
    <property type="entry name" value="ZN2_CY6_FUNGAL_1"/>
    <property type="match status" value="1"/>
</dbReference>
<feature type="compositionally biased region" description="Low complexity" evidence="1">
    <location>
        <begin position="17"/>
        <end position="30"/>
    </location>
</feature>
<dbReference type="Gene3D" id="4.10.240.10">
    <property type="entry name" value="Zn(2)-C6 fungal-type DNA-binding domain"/>
    <property type="match status" value="1"/>
</dbReference>
<feature type="domain" description="Zn(2)-C6 fungal-type" evidence="2">
    <location>
        <begin position="46"/>
        <end position="77"/>
    </location>
</feature>